<dbReference type="NCBIfam" id="NF006140">
    <property type="entry name" value="PRK08290.1"/>
    <property type="match status" value="1"/>
</dbReference>
<reference evidence="2 3" key="1">
    <citation type="submission" date="2020-04" db="EMBL/GenBank/DDBJ databases">
        <title>Gordonia sp. nov. TBRC 11910.</title>
        <authorList>
            <person name="Suriyachadkun C."/>
        </authorList>
    </citation>
    <scope>NUCLEOTIDE SEQUENCE [LARGE SCALE GENOMIC DNA]</scope>
    <source>
        <strain evidence="2 3">TBRC 11910</strain>
    </source>
</reference>
<accession>A0A848L3W6</accession>
<evidence type="ECO:0000313" key="2">
    <source>
        <dbReference type="EMBL" id="NMO02328.1"/>
    </source>
</evidence>
<gene>
    <name evidence="2" type="ORF">HH308_14005</name>
</gene>
<keyword evidence="2" id="KW-0456">Lyase</keyword>
<dbReference type="InterPro" id="IPR051683">
    <property type="entry name" value="Enoyl-CoA_Hydratase/Isomerase"/>
</dbReference>
<dbReference type="PANTHER" id="PTHR42964:SF1">
    <property type="entry name" value="POLYKETIDE BIOSYNTHESIS ENOYL-COA HYDRATASE PKSH-RELATED"/>
    <property type="match status" value="1"/>
</dbReference>
<dbReference type="PANTHER" id="PTHR42964">
    <property type="entry name" value="ENOYL-COA HYDRATASE"/>
    <property type="match status" value="1"/>
</dbReference>
<comment type="similarity">
    <text evidence="1">Belongs to the enoyl-CoA hydratase/isomerase family.</text>
</comment>
<comment type="caution">
    <text evidence="2">The sequence shown here is derived from an EMBL/GenBank/DDBJ whole genome shotgun (WGS) entry which is preliminary data.</text>
</comment>
<dbReference type="Gene3D" id="3.90.226.10">
    <property type="entry name" value="2-enoyl-CoA Hydratase, Chain A, domain 1"/>
    <property type="match status" value="1"/>
</dbReference>
<protein>
    <submittedName>
        <fullName evidence="2">Enoyl-CoA hydratase</fullName>
        <ecNumber evidence="2">4.2.1.17</ecNumber>
    </submittedName>
</protein>
<dbReference type="EC" id="4.2.1.17" evidence="2"/>
<proteinExistence type="inferred from homology"/>
<dbReference type="RefSeq" id="WP_170194834.1">
    <property type="nucleotide sequence ID" value="NZ_JABBNB010000013.1"/>
</dbReference>
<evidence type="ECO:0000256" key="1">
    <source>
        <dbReference type="ARBA" id="ARBA00005254"/>
    </source>
</evidence>
<dbReference type="AlphaFoldDB" id="A0A848L3W6"/>
<keyword evidence="3" id="KW-1185">Reference proteome</keyword>
<organism evidence="2 3">
    <name type="scientific">Gordonia asplenii</name>
    <dbReference type="NCBI Taxonomy" id="2725283"/>
    <lineage>
        <taxon>Bacteria</taxon>
        <taxon>Bacillati</taxon>
        <taxon>Actinomycetota</taxon>
        <taxon>Actinomycetes</taxon>
        <taxon>Mycobacteriales</taxon>
        <taxon>Gordoniaceae</taxon>
        <taxon>Gordonia</taxon>
    </lineage>
</organism>
<dbReference type="InterPro" id="IPR001753">
    <property type="entry name" value="Enoyl-CoA_hydra/iso"/>
</dbReference>
<dbReference type="InterPro" id="IPR029045">
    <property type="entry name" value="ClpP/crotonase-like_dom_sf"/>
</dbReference>
<dbReference type="CDD" id="cd06558">
    <property type="entry name" value="crotonase-like"/>
    <property type="match status" value="1"/>
</dbReference>
<dbReference type="Pfam" id="PF00378">
    <property type="entry name" value="ECH_1"/>
    <property type="match status" value="1"/>
</dbReference>
<dbReference type="Proteomes" id="UP000550729">
    <property type="component" value="Unassembled WGS sequence"/>
</dbReference>
<evidence type="ECO:0000313" key="3">
    <source>
        <dbReference type="Proteomes" id="UP000550729"/>
    </source>
</evidence>
<dbReference type="EMBL" id="JABBNB010000013">
    <property type="protein sequence ID" value="NMO02328.1"/>
    <property type="molecule type" value="Genomic_DNA"/>
</dbReference>
<dbReference type="SUPFAM" id="SSF52096">
    <property type="entry name" value="ClpP/crotonase"/>
    <property type="match status" value="1"/>
</dbReference>
<dbReference type="GO" id="GO:0004300">
    <property type="term" value="F:enoyl-CoA hydratase activity"/>
    <property type="evidence" value="ECO:0007669"/>
    <property type="project" value="UniProtKB-EC"/>
</dbReference>
<name>A0A848L3W6_9ACTN</name>
<sequence>MTTEDRIRVERPATGVARIVLARADKRNAQDPRMLYELDAALLAASVDDGVRVIILAADGPDFSSGHDLSAPFELPGPPTATMQGGFDAPGVEGHFAFECEAFLGLCRRWRDLPKPTIAQVQGRVIAGGLMLVWPMDLIVAASDASFADPVSAFGVNGIEYFVHTFEMSARRAKELLFTGDAMSAREAAAIGMVTEVVEPDELAAATLRLAIKIAQRPAFGLRLSKMSVNRSQDAQGLQQAIDAAFALHNLGHANNLARFGTIVDPSGVQQVRQSRPTSS</sequence>